<comment type="catalytic activity">
    <reaction evidence="1 18 19">
        <text>(6R)-NADHX = (6S)-NADHX</text>
        <dbReference type="Rhea" id="RHEA:32215"/>
        <dbReference type="ChEBI" id="CHEBI:64074"/>
        <dbReference type="ChEBI" id="CHEBI:64075"/>
        <dbReference type="EC" id="5.1.99.6"/>
    </reaction>
</comment>
<dbReference type="OrthoDB" id="9806925at2"/>
<evidence type="ECO:0000256" key="3">
    <source>
        <dbReference type="ARBA" id="ARBA00006001"/>
    </source>
</evidence>
<dbReference type="Proteomes" id="UP000214603">
    <property type="component" value="Unassembled WGS sequence"/>
</dbReference>
<dbReference type="AlphaFoldDB" id="A0A225MW56"/>
<dbReference type="GO" id="GO:0005524">
    <property type="term" value="F:ATP binding"/>
    <property type="evidence" value="ECO:0007669"/>
    <property type="project" value="UniProtKB-UniRule"/>
</dbReference>
<evidence type="ECO:0000256" key="9">
    <source>
        <dbReference type="ARBA" id="ARBA00022958"/>
    </source>
</evidence>
<evidence type="ECO:0000256" key="10">
    <source>
        <dbReference type="ARBA" id="ARBA00023027"/>
    </source>
</evidence>
<dbReference type="GO" id="GO:0110051">
    <property type="term" value="P:metabolite repair"/>
    <property type="evidence" value="ECO:0007669"/>
    <property type="project" value="TreeGrafter"/>
</dbReference>
<comment type="similarity">
    <text evidence="3 19">In the N-terminal section; belongs to the NnrE/AIBP family.</text>
</comment>
<dbReference type="PROSITE" id="PS01050">
    <property type="entry name" value="YJEF_C_2"/>
    <property type="match status" value="1"/>
</dbReference>
<evidence type="ECO:0000256" key="11">
    <source>
        <dbReference type="ARBA" id="ARBA00023235"/>
    </source>
</evidence>
<organism evidence="22 23">
    <name type="scientific">Candidimonas nitroreducens</name>
    <dbReference type="NCBI Taxonomy" id="683354"/>
    <lineage>
        <taxon>Bacteria</taxon>
        <taxon>Pseudomonadati</taxon>
        <taxon>Pseudomonadota</taxon>
        <taxon>Betaproteobacteria</taxon>
        <taxon>Burkholderiales</taxon>
        <taxon>Alcaligenaceae</taxon>
        <taxon>Candidimonas</taxon>
    </lineage>
</organism>
<dbReference type="HAMAP" id="MF_01965">
    <property type="entry name" value="NADHX_dehydratase"/>
    <property type="match status" value="1"/>
</dbReference>
<evidence type="ECO:0000256" key="2">
    <source>
        <dbReference type="ARBA" id="ARBA00000909"/>
    </source>
</evidence>
<comment type="catalytic activity">
    <reaction evidence="16 17 19">
        <text>(6S)-NADPHX + ADP = AMP + phosphate + NADPH + H(+)</text>
        <dbReference type="Rhea" id="RHEA:32235"/>
        <dbReference type="ChEBI" id="CHEBI:15378"/>
        <dbReference type="ChEBI" id="CHEBI:43474"/>
        <dbReference type="ChEBI" id="CHEBI:57783"/>
        <dbReference type="ChEBI" id="CHEBI:64076"/>
        <dbReference type="ChEBI" id="CHEBI:456215"/>
        <dbReference type="ChEBI" id="CHEBI:456216"/>
        <dbReference type="EC" id="4.2.1.136"/>
    </reaction>
</comment>
<dbReference type="EMBL" id="NJIH01000002">
    <property type="protein sequence ID" value="OWT65627.1"/>
    <property type="molecule type" value="Genomic_DNA"/>
</dbReference>
<dbReference type="HAMAP" id="MF_01966">
    <property type="entry name" value="NADHX_epimerase"/>
    <property type="match status" value="1"/>
</dbReference>
<evidence type="ECO:0000256" key="17">
    <source>
        <dbReference type="HAMAP-Rule" id="MF_01965"/>
    </source>
</evidence>
<evidence type="ECO:0000259" key="20">
    <source>
        <dbReference type="PROSITE" id="PS51383"/>
    </source>
</evidence>
<feature type="binding site" evidence="17">
    <location>
        <position position="368"/>
    </location>
    <ligand>
        <name>(6S)-NADPHX</name>
        <dbReference type="ChEBI" id="CHEBI:64076"/>
    </ligand>
</feature>
<sequence>MDPDDNALLTPKEMSAADAAAIRGGIPGTTLMEAAGKAVADAVRARWSRMPVLVLCGPGNNGGDGFVAARHLAVAGWPVRLALLGGRGPAGDAAHHAALWKGPVEAWSPELLEGAGLVVDALFGAGLSRPIQGQAHGVLEAVARSGLPVCAVDVPSGLDGETGEVLGTAMPAALTVTFFRKKPGHCLMPGRRLCGAVLVADIGIPAEVLRLAPPRCHENAPGLWQAQYPWPGAQANKYHRGHALVLGGAVLTGAARLAAMAAARVGAGLVTVAAPQPVWAVYAAALTSIMVQPLQGPDSLVQLLADARRNAIVAGPGAGVSDTTRKNVLEVLATQRKTVLDADAITCFARDPQLLFSAITGPCVLTPHEGEFSRIFPCEGSKLVRARYAARESGAVVLLKGADTVIAAPDGRAVINTNGVADLATAGTGDVLSGLIAGLMAQGMDAFFAAAAAAWLHGETARAFGPGLIAEDLVRTLPQVLRALKAGILGGPAGTGA</sequence>
<reference evidence="23" key="1">
    <citation type="submission" date="2017-06" db="EMBL/GenBank/DDBJ databases">
        <title>Herbaspirillum phytohormonus sp. nov., isolated from the root nodule of Robinia pseudoacacia in lead-zinc mine.</title>
        <authorList>
            <person name="Fan M."/>
            <person name="Lin Y."/>
        </authorList>
    </citation>
    <scope>NUCLEOTIDE SEQUENCE [LARGE SCALE GENOMIC DNA]</scope>
    <source>
        <strain evidence="23">SC-089</strain>
    </source>
</reference>
<evidence type="ECO:0000256" key="15">
    <source>
        <dbReference type="ARBA" id="ARBA00048238"/>
    </source>
</evidence>
<evidence type="ECO:0000313" key="22">
    <source>
        <dbReference type="EMBL" id="OWT65627.1"/>
    </source>
</evidence>
<feature type="binding site" evidence="18">
    <location>
        <position position="120"/>
    </location>
    <ligand>
        <name>K(+)</name>
        <dbReference type="ChEBI" id="CHEBI:29103"/>
    </ligand>
</feature>
<dbReference type="NCBIfam" id="TIGR00197">
    <property type="entry name" value="yjeF_nterm"/>
    <property type="match status" value="1"/>
</dbReference>
<feature type="binding site" evidence="18">
    <location>
        <position position="153"/>
    </location>
    <ligand>
        <name>(6S)-NADPHX</name>
        <dbReference type="ChEBI" id="CHEBI:64076"/>
    </ligand>
</feature>
<dbReference type="PANTHER" id="PTHR12592:SF0">
    <property type="entry name" value="ATP-DEPENDENT (S)-NAD(P)H-HYDRATE DEHYDRATASE"/>
    <property type="match status" value="1"/>
</dbReference>
<dbReference type="InterPro" id="IPR004443">
    <property type="entry name" value="YjeF_N_dom"/>
</dbReference>
<comment type="caution">
    <text evidence="22">The sequence shown here is derived from an EMBL/GenBank/DDBJ whole genome shotgun (WGS) entry which is preliminary data.</text>
</comment>
<dbReference type="InterPro" id="IPR017953">
    <property type="entry name" value="Carbohydrate_kinase_pred_CS"/>
</dbReference>
<feature type="binding site" evidence="18">
    <location>
        <position position="61"/>
    </location>
    <ligand>
        <name>K(+)</name>
        <dbReference type="ChEBI" id="CHEBI:29103"/>
    </ligand>
</feature>
<dbReference type="SUPFAM" id="SSF53613">
    <property type="entry name" value="Ribokinase-like"/>
    <property type="match status" value="1"/>
</dbReference>
<comment type="function">
    <text evidence="17">Catalyzes the dehydration of the S-form of NAD(P)HX at the expense of ADP, which is converted to AMP. Together with NAD(P)HX epimerase, which catalyzes the epimerization of the S- and R-forms, the enzyme allows the repair of both epimers of NAD(P)HX, a damaged form of NAD(P)H that is a result of enzymatic or heat-dependent hydration.</text>
</comment>
<evidence type="ECO:0000256" key="14">
    <source>
        <dbReference type="ARBA" id="ARBA00025153"/>
    </source>
</evidence>
<feature type="binding site" evidence="18">
    <location>
        <begin position="60"/>
        <end position="64"/>
    </location>
    <ligand>
        <name>(6S)-NADPHX</name>
        <dbReference type="ChEBI" id="CHEBI:64076"/>
    </ligand>
</feature>
<dbReference type="PROSITE" id="PS51385">
    <property type="entry name" value="YJEF_N"/>
    <property type="match status" value="1"/>
</dbReference>
<dbReference type="GO" id="GO:0052856">
    <property type="term" value="F:NAD(P)HX epimerase activity"/>
    <property type="evidence" value="ECO:0007669"/>
    <property type="project" value="UniProtKB-UniRule"/>
</dbReference>
<feature type="binding site" evidence="17">
    <location>
        <position position="317"/>
    </location>
    <ligand>
        <name>(6S)-NADPHX</name>
        <dbReference type="ChEBI" id="CHEBI:64076"/>
    </ligand>
</feature>
<evidence type="ECO:0000256" key="18">
    <source>
        <dbReference type="HAMAP-Rule" id="MF_01966"/>
    </source>
</evidence>
<dbReference type="InterPro" id="IPR030677">
    <property type="entry name" value="Nnr"/>
</dbReference>
<comment type="similarity">
    <text evidence="17">Belongs to the NnrD/CARKD family.</text>
</comment>
<feature type="binding site" evidence="18">
    <location>
        <begin position="124"/>
        <end position="130"/>
    </location>
    <ligand>
        <name>(6S)-NADPHX</name>
        <dbReference type="ChEBI" id="CHEBI:64076"/>
    </ligand>
</feature>
<comment type="catalytic activity">
    <reaction evidence="2 18 19">
        <text>(6R)-NADPHX = (6S)-NADPHX</text>
        <dbReference type="Rhea" id="RHEA:32227"/>
        <dbReference type="ChEBI" id="CHEBI:64076"/>
        <dbReference type="ChEBI" id="CHEBI:64077"/>
        <dbReference type="EC" id="5.1.99.6"/>
    </reaction>
</comment>
<proteinExistence type="inferred from homology"/>
<dbReference type="Gene3D" id="3.40.50.10260">
    <property type="entry name" value="YjeF N-terminal domain"/>
    <property type="match status" value="1"/>
</dbReference>
<dbReference type="InterPro" id="IPR029056">
    <property type="entry name" value="Ribokinase-like"/>
</dbReference>
<dbReference type="Pfam" id="PF03853">
    <property type="entry name" value="YjeF_N"/>
    <property type="match status" value="1"/>
</dbReference>
<dbReference type="PIRSF" id="PIRSF017184">
    <property type="entry name" value="Nnr"/>
    <property type="match status" value="1"/>
</dbReference>
<keyword evidence="6 17" id="KW-0547">Nucleotide-binding</keyword>
<dbReference type="InterPro" id="IPR036652">
    <property type="entry name" value="YjeF_N_dom_sf"/>
</dbReference>
<evidence type="ECO:0000256" key="16">
    <source>
        <dbReference type="ARBA" id="ARBA00049209"/>
    </source>
</evidence>
<keyword evidence="12 17" id="KW-0456">Lyase</keyword>
<keyword evidence="9 18" id="KW-0630">Potassium</keyword>
<accession>A0A225MW56</accession>
<comment type="caution">
    <text evidence="18">Lacks conserved residue(s) required for the propagation of feature annotation.</text>
</comment>
<dbReference type="Gene3D" id="3.40.1190.20">
    <property type="match status" value="1"/>
</dbReference>
<dbReference type="GO" id="GO:0046496">
    <property type="term" value="P:nicotinamide nucleotide metabolic process"/>
    <property type="evidence" value="ECO:0007669"/>
    <property type="project" value="UniProtKB-UniRule"/>
</dbReference>
<feature type="binding site" evidence="17">
    <location>
        <position position="254"/>
    </location>
    <ligand>
        <name>(6S)-NADPHX</name>
        <dbReference type="ChEBI" id="CHEBI:64076"/>
    </ligand>
</feature>
<evidence type="ECO:0000313" key="23">
    <source>
        <dbReference type="Proteomes" id="UP000214603"/>
    </source>
</evidence>
<evidence type="ECO:0000256" key="19">
    <source>
        <dbReference type="PIRNR" id="PIRNR017184"/>
    </source>
</evidence>
<dbReference type="Pfam" id="PF01256">
    <property type="entry name" value="Carb_kinase"/>
    <property type="match status" value="1"/>
</dbReference>
<evidence type="ECO:0000256" key="1">
    <source>
        <dbReference type="ARBA" id="ARBA00000013"/>
    </source>
</evidence>
<feature type="binding site" evidence="17">
    <location>
        <begin position="400"/>
        <end position="404"/>
    </location>
    <ligand>
        <name>AMP</name>
        <dbReference type="ChEBI" id="CHEBI:456215"/>
    </ligand>
</feature>
<feature type="binding site" evidence="18">
    <location>
        <position position="156"/>
    </location>
    <ligand>
        <name>K(+)</name>
        <dbReference type="ChEBI" id="CHEBI:29103"/>
    </ligand>
</feature>
<dbReference type="PANTHER" id="PTHR12592">
    <property type="entry name" value="ATP-DEPENDENT (S)-NAD(P)H-HYDRATE DEHYDRATASE FAMILY MEMBER"/>
    <property type="match status" value="1"/>
</dbReference>
<dbReference type="EC" id="4.2.1.136" evidence="19"/>
<feature type="domain" description="YjeF N-terminal" evidence="21">
    <location>
        <begin position="14"/>
        <end position="210"/>
    </location>
</feature>
<feature type="binding site" evidence="17">
    <location>
        <position position="429"/>
    </location>
    <ligand>
        <name>AMP</name>
        <dbReference type="ChEBI" id="CHEBI:456215"/>
    </ligand>
</feature>
<gene>
    <name evidence="17" type="primary">nnrD</name>
    <name evidence="18" type="synonym">nnrE</name>
    <name evidence="22" type="ORF">CEY11_02470</name>
</gene>
<dbReference type="EC" id="5.1.99.6" evidence="19"/>
<keyword evidence="11 18" id="KW-0413">Isomerase</keyword>
<keyword evidence="13" id="KW-0511">Multifunctional enzyme</keyword>
<comment type="function">
    <text evidence="18">Catalyzes the epimerization of the S- and R-forms of NAD(P)HX, a damaged form of NAD(P)H that is a result of enzymatic or heat-dependent hydration. This is a prerequisite for the S-specific NAD(P)H-hydrate dehydratase to allow the repair of both epimers of NAD(P)HX.</text>
</comment>
<comment type="cofactor">
    <cofactor evidence="18 19">
        <name>K(+)</name>
        <dbReference type="ChEBI" id="CHEBI:29103"/>
    </cofactor>
    <text evidence="18 19">Binds 1 potassium ion per subunit.</text>
</comment>
<evidence type="ECO:0000256" key="8">
    <source>
        <dbReference type="ARBA" id="ARBA00022857"/>
    </source>
</evidence>
<dbReference type="InterPro" id="IPR000631">
    <property type="entry name" value="CARKD"/>
</dbReference>
<comment type="function">
    <text evidence="14 19">Bifunctional enzyme that catalyzes the epimerization of the S- and R-forms of NAD(P)HX and the dehydration of the S-form of NAD(P)HX at the expense of ADP, which is converted to AMP. This allows the repair of both epimers of NAD(P)HX, a damaged form of NAD(P)H that is a result of enzymatic or heat-dependent hydration.</text>
</comment>
<evidence type="ECO:0000259" key="21">
    <source>
        <dbReference type="PROSITE" id="PS51385"/>
    </source>
</evidence>
<feature type="binding site" evidence="17">
    <location>
        <position position="430"/>
    </location>
    <ligand>
        <name>(6S)-NADPHX</name>
        <dbReference type="ChEBI" id="CHEBI:64076"/>
    </ligand>
</feature>
<dbReference type="GO" id="GO:0046872">
    <property type="term" value="F:metal ion binding"/>
    <property type="evidence" value="ECO:0007669"/>
    <property type="project" value="UniProtKB-UniRule"/>
</dbReference>
<feature type="domain" description="YjeF C-terminal" evidence="20">
    <location>
        <begin position="220"/>
        <end position="484"/>
    </location>
</feature>
<dbReference type="CDD" id="cd01171">
    <property type="entry name" value="YXKO-related"/>
    <property type="match status" value="1"/>
</dbReference>
<comment type="catalytic activity">
    <reaction evidence="15 17 19">
        <text>(6S)-NADHX + ADP = AMP + phosphate + NADH + H(+)</text>
        <dbReference type="Rhea" id="RHEA:32223"/>
        <dbReference type="ChEBI" id="CHEBI:15378"/>
        <dbReference type="ChEBI" id="CHEBI:43474"/>
        <dbReference type="ChEBI" id="CHEBI:57945"/>
        <dbReference type="ChEBI" id="CHEBI:64074"/>
        <dbReference type="ChEBI" id="CHEBI:456215"/>
        <dbReference type="ChEBI" id="CHEBI:456216"/>
        <dbReference type="EC" id="4.2.1.136"/>
    </reaction>
</comment>
<evidence type="ECO:0000256" key="5">
    <source>
        <dbReference type="ARBA" id="ARBA00022723"/>
    </source>
</evidence>
<evidence type="ECO:0000256" key="7">
    <source>
        <dbReference type="ARBA" id="ARBA00022840"/>
    </source>
</evidence>
<dbReference type="NCBIfam" id="TIGR00196">
    <property type="entry name" value="yjeF_cterm"/>
    <property type="match status" value="1"/>
</dbReference>
<evidence type="ECO:0000256" key="12">
    <source>
        <dbReference type="ARBA" id="ARBA00023239"/>
    </source>
</evidence>
<keyword evidence="10 17" id="KW-0520">NAD</keyword>
<evidence type="ECO:0000256" key="13">
    <source>
        <dbReference type="ARBA" id="ARBA00023268"/>
    </source>
</evidence>
<comment type="similarity">
    <text evidence="4 19">In the C-terminal section; belongs to the NnrD/CARKD family.</text>
</comment>
<keyword evidence="7 17" id="KW-0067">ATP-binding</keyword>
<dbReference type="PROSITE" id="PS51383">
    <property type="entry name" value="YJEF_C_3"/>
    <property type="match status" value="1"/>
</dbReference>
<comment type="cofactor">
    <cofactor evidence="17">
        <name>Mg(2+)</name>
        <dbReference type="ChEBI" id="CHEBI:18420"/>
    </cofactor>
</comment>
<dbReference type="SUPFAM" id="SSF64153">
    <property type="entry name" value="YjeF N-terminal domain-like"/>
    <property type="match status" value="1"/>
</dbReference>
<evidence type="ECO:0000256" key="4">
    <source>
        <dbReference type="ARBA" id="ARBA00009524"/>
    </source>
</evidence>
<keyword evidence="8 17" id="KW-0521">NADP</keyword>
<dbReference type="GO" id="GO:0052855">
    <property type="term" value="F:ADP-dependent NAD(P)H-hydrate dehydratase activity"/>
    <property type="evidence" value="ECO:0007669"/>
    <property type="project" value="UniProtKB-UniRule"/>
</dbReference>
<dbReference type="RefSeq" id="WP_088601777.1">
    <property type="nucleotide sequence ID" value="NZ_NJIH01000002.1"/>
</dbReference>
<keyword evidence="5 18" id="KW-0479">Metal-binding</keyword>
<comment type="similarity">
    <text evidence="18">Belongs to the NnrE/AIBP family.</text>
</comment>
<evidence type="ECO:0000256" key="6">
    <source>
        <dbReference type="ARBA" id="ARBA00022741"/>
    </source>
</evidence>
<protein>
    <recommendedName>
        <fullName evidence="19">Bifunctional NAD(P)H-hydrate repair enzyme</fullName>
    </recommendedName>
    <alternativeName>
        <fullName evidence="19">Nicotinamide nucleotide repair protein</fullName>
    </alternativeName>
    <domain>
        <recommendedName>
            <fullName evidence="19">ADP-dependent (S)-NAD(P)H-hydrate dehydratase</fullName>
            <ecNumber evidence="19">4.2.1.136</ecNumber>
        </recommendedName>
        <alternativeName>
            <fullName evidence="19">ADP-dependent NAD(P)HX dehydratase</fullName>
        </alternativeName>
    </domain>
    <domain>
        <recommendedName>
            <fullName evidence="19">NAD(P)H-hydrate epimerase</fullName>
            <ecNumber evidence="19">5.1.99.6</ecNumber>
        </recommendedName>
    </domain>
</protein>
<comment type="subunit">
    <text evidence="17">Homotetramer.</text>
</comment>
<keyword evidence="23" id="KW-1185">Reference proteome</keyword>
<name>A0A225MW56_9BURK</name>